<sequence length="482" mass="52231">MASQARPLRMLFFPLMAPGHMLPALDMAKLFAARGAEVSIITTPANAAAAELSLAAHPSIRLLVLPFPSVAGTALPAGCENVSSLPSPDIESAFLAALSALEPSFDALLRSLLPDCVVTDMFLPWTCDAAERLGVPRLVFYGSNFFSQCAERSLRLHGTMESLPPDAASFVVPGLPHRIEMLATQMPSYETSDPAFAELFRSITEADAKTYGALMNSFYELEPDYVRHYRDVLRRRAWHVGPLSLCNKNAAEKSNRGTNASSHHHHRHEAYSKWLDARTPGSVVYVSFGSISFFSAAELREIALGLEASGRAFVWVVRNEHHEDWLPEGYEERNEGRGLIVRGWAPQILILNHASVGAFLTHCGWNSCLEGVAAGLPLVTWPLSADQFYNERLMVDVLGVGVAVGAKKYSMKPEERPVVAAEKIASAVGEVMGGGAEAEERGAKARELAAAAKRAVEEGGSSYNDVGSLIEELMAKRNAIAT</sequence>
<dbReference type="CDD" id="cd03784">
    <property type="entry name" value="GT1_Gtf-like"/>
    <property type="match status" value="1"/>
</dbReference>
<reference evidence="6" key="2">
    <citation type="submission" date="2023-04" db="EMBL/GenBank/DDBJ databases">
        <authorList>
            <person name="Bruccoleri R.E."/>
            <person name="Oakeley E.J."/>
            <person name="Faust A.-M."/>
            <person name="Dessus-Babus S."/>
            <person name="Altorfer M."/>
            <person name="Burckhardt D."/>
            <person name="Oertli M."/>
            <person name="Naumann U."/>
            <person name="Petersen F."/>
            <person name="Wong J."/>
        </authorList>
    </citation>
    <scope>NUCLEOTIDE SEQUENCE</scope>
    <source>
        <strain evidence="6">GSM-AAB239-AS_SAM_17_03QT</strain>
        <tissue evidence="6">Leaf</tissue>
    </source>
</reference>
<dbReference type="EC" id="2.4.1.-" evidence="5"/>
<gene>
    <name evidence="6" type="ORF">M6B38_207450</name>
</gene>
<evidence type="ECO:0000256" key="1">
    <source>
        <dbReference type="ARBA" id="ARBA00009995"/>
    </source>
</evidence>
<reference evidence="6" key="1">
    <citation type="journal article" date="2023" name="GigaByte">
        <title>Genome assembly of the bearded iris, Iris pallida Lam.</title>
        <authorList>
            <person name="Bruccoleri R.E."/>
            <person name="Oakeley E.J."/>
            <person name="Faust A.M.E."/>
            <person name="Altorfer M."/>
            <person name="Dessus-Babus S."/>
            <person name="Burckhardt D."/>
            <person name="Oertli M."/>
            <person name="Naumann U."/>
            <person name="Petersen F."/>
            <person name="Wong J."/>
        </authorList>
    </citation>
    <scope>NUCLEOTIDE SEQUENCE</scope>
    <source>
        <strain evidence="6">GSM-AAB239-AS_SAM_17_03QT</strain>
    </source>
</reference>
<evidence type="ECO:0000256" key="4">
    <source>
        <dbReference type="RuleBase" id="RU003718"/>
    </source>
</evidence>
<dbReference type="Pfam" id="PF00201">
    <property type="entry name" value="UDPGT"/>
    <property type="match status" value="1"/>
</dbReference>
<evidence type="ECO:0000313" key="7">
    <source>
        <dbReference type="Proteomes" id="UP001140949"/>
    </source>
</evidence>
<evidence type="ECO:0000256" key="5">
    <source>
        <dbReference type="RuleBase" id="RU362057"/>
    </source>
</evidence>
<dbReference type="SUPFAM" id="SSF53756">
    <property type="entry name" value="UDP-Glycosyltransferase/glycogen phosphorylase"/>
    <property type="match status" value="1"/>
</dbReference>
<keyword evidence="3 4" id="KW-0808">Transferase</keyword>
<evidence type="ECO:0000256" key="3">
    <source>
        <dbReference type="ARBA" id="ARBA00022679"/>
    </source>
</evidence>
<comment type="similarity">
    <text evidence="1 4">Belongs to the UDP-glycosyltransferase family.</text>
</comment>
<dbReference type="InterPro" id="IPR035595">
    <property type="entry name" value="UDP_glycos_trans_CS"/>
</dbReference>
<keyword evidence="7" id="KW-1185">Reference proteome</keyword>
<dbReference type="Gene3D" id="3.40.50.2000">
    <property type="entry name" value="Glycogen Phosphorylase B"/>
    <property type="match status" value="2"/>
</dbReference>
<organism evidence="6 7">
    <name type="scientific">Iris pallida</name>
    <name type="common">Sweet iris</name>
    <dbReference type="NCBI Taxonomy" id="29817"/>
    <lineage>
        <taxon>Eukaryota</taxon>
        <taxon>Viridiplantae</taxon>
        <taxon>Streptophyta</taxon>
        <taxon>Embryophyta</taxon>
        <taxon>Tracheophyta</taxon>
        <taxon>Spermatophyta</taxon>
        <taxon>Magnoliopsida</taxon>
        <taxon>Liliopsida</taxon>
        <taxon>Asparagales</taxon>
        <taxon>Iridaceae</taxon>
        <taxon>Iridoideae</taxon>
        <taxon>Irideae</taxon>
        <taxon>Iris</taxon>
    </lineage>
</organism>
<dbReference type="Proteomes" id="UP001140949">
    <property type="component" value="Unassembled WGS sequence"/>
</dbReference>
<name>A0AAX6E5L8_IRIPA</name>
<dbReference type="EMBL" id="JANAVB010039818">
    <property type="protein sequence ID" value="KAJ6799314.1"/>
    <property type="molecule type" value="Genomic_DNA"/>
</dbReference>
<proteinExistence type="inferred from homology"/>
<evidence type="ECO:0000256" key="2">
    <source>
        <dbReference type="ARBA" id="ARBA00022676"/>
    </source>
</evidence>
<dbReference type="AlphaFoldDB" id="A0AAX6E5L8"/>
<accession>A0AAX6E5L8</accession>
<dbReference type="PANTHER" id="PTHR48047:SF45">
    <property type="entry name" value="SCOPOLETIN GLUCOSYLTRANSFERASE-LIKE"/>
    <property type="match status" value="1"/>
</dbReference>
<protein>
    <recommendedName>
        <fullName evidence="5">Glycosyltransferase</fullName>
        <ecNumber evidence="5">2.4.1.-</ecNumber>
    </recommendedName>
</protein>
<dbReference type="GO" id="GO:0035251">
    <property type="term" value="F:UDP-glucosyltransferase activity"/>
    <property type="evidence" value="ECO:0007669"/>
    <property type="project" value="TreeGrafter"/>
</dbReference>
<dbReference type="PANTHER" id="PTHR48047">
    <property type="entry name" value="GLYCOSYLTRANSFERASE"/>
    <property type="match status" value="1"/>
</dbReference>
<dbReference type="FunFam" id="3.40.50.2000:FF:000063">
    <property type="entry name" value="Glycosyltransferase"/>
    <property type="match status" value="1"/>
</dbReference>
<dbReference type="PROSITE" id="PS00375">
    <property type="entry name" value="UDPGT"/>
    <property type="match status" value="1"/>
</dbReference>
<comment type="caution">
    <text evidence="6">The sequence shown here is derived from an EMBL/GenBank/DDBJ whole genome shotgun (WGS) entry which is preliminary data.</text>
</comment>
<dbReference type="InterPro" id="IPR002213">
    <property type="entry name" value="UDP_glucos_trans"/>
</dbReference>
<keyword evidence="2 4" id="KW-0328">Glycosyltransferase</keyword>
<evidence type="ECO:0000313" key="6">
    <source>
        <dbReference type="EMBL" id="KAJ6799314.1"/>
    </source>
</evidence>